<gene>
    <name evidence="2" type="ORF">P879_08543</name>
</gene>
<dbReference type="AlphaFoldDB" id="A0A8T0D360"/>
<proteinExistence type="predicted"/>
<comment type="caution">
    <text evidence="2">The sequence shown here is derived from an EMBL/GenBank/DDBJ whole genome shotgun (WGS) entry which is preliminary data.</text>
</comment>
<dbReference type="OrthoDB" id="6256530at2759"/>
<keyword evidence="3" id="KW-1185">Reference proteome</keyword>
<accession>A0A8T0D360</accession>
<evidence type="ECO:0000313" key="3">
    <source>
        <dbReference type="Proteomes" id="UP000699462"/>
    </source>
</evidence>
<evidence type="ECO:0000256" key="1">
    <source>
        <dbReference type="SAM" id="MobiDB-lite"/>
    </source>
</evidence>
<name>A0A8T0D360_9TREM</name>
<feature type="region of interest" description="Disordered" evidence="1">
    <location>
        <begin position="127"/>
        <end position="155"/>
    </location>
</feature>
<protein>
    <submittedName>
        <fullName evidence="2">Uncharacterized protein</fullName>
    </submittedName>
</protein>
<dbReference type="Proteomes" id="UP000699462">
    <property type="component" value="Unassembled WGS sequence"/>
</dbReference>
<reference evidence="2 3" key="1">
    <citation type="submission" date="2019-07" db="EMBL/GenBank/DDBJ databases">
        <title>Annotation for the trematode Paragonimus westermani.</title>
        <authorList>
            <person name="Choi Y.-J."/>
        </authorList>
    </citation>
    <scope>NUCLEOTIDE SEQUENCE [LARGE SCALE GENOMIC DNA]</scope>
    <source>
        <strain evidence="2">180907_Pwestermani</strain>
    </source>
</reference>
<evidence type="ECO:0000313" key="2">
    <source>
        <dbReference type="EMBL" id="KAF8561394.1"/>
    </source>
</evidence>
<sequence>MEAGLDFYLRTLKRFNSIFPTLCQPQVSFVPKEADCVPCKDEYLSVEQLERAALRIYRQQEYYRQAYNETLERMESLKGQLPEFSLSYLNGSPFSAEAPNDDELTEDIEMDPELVEFMIQTLKHREERNKKASNHYENPQERPPPPKSSRRFDPKSSLGEISLLETDLIHHYTNCSPCRDSPFWPFLPLRKVQI</sequence>
<organism evidence="2 3">
    <name type="scientific">Paragonimus westermani</name>
    <dbReference type="NCBI Taxonomy" id="34504"/>
    <lineage>
        <taxon>Eukaryota</taxon>
        <taxon>Metazoa</taxon>
        <taxon>Spiralia</taxon>
        <taxon>Lophotrochozoa</taxon>
        <taxon>Platyhelminthes</taxon>
        <taxon>Trematoda</taxon>
        <taxon>Digenea</taxon>
        <taxon>Plagiorchiida</taxon>
        <taxon>Troglotremata</taxon>
        <taxon>Troglotrematidae</taxon>
        <taxon>Paragonimus</taxon>
    </lineage>
</organism>
<dbReference type="EMBL" id="JTDF01021771">
    <property type="protein sequence ID" value="KAF8561394.1"/>
    <property type="molecule type" value="Genomic_DNA"/>
</dbReference>